<dbReference type="GO" id="GO:0008270">
    <property type="term" value="F:zinc ion binding"/>
    <property type="evidence" value="ECO:0007669"/>
    <property type="project" value="UniProtKB-KW"/>
</dbReference>
<name>A0A444YS86_ARAHY</name>
<evidence type="ECO:0000313" key="7">
    <source>
        <dbReference type="Proteomes" id="UP000289738"/>
    </source>
</evidence>
<evidence type="ECO:0000256" key="4">
    <source>
        <dbReference type="SAM" id="MobiDB-lite"/>
    </source>
</evidence>
<dbReference type="AlphaFoldDB" id="A0A444YS86"/>
<feature type="region of interest" description="Disordered" evidence="4">
    <location>
        <begin position="137"/>
        <end position="168"/>
    </location>
</feature>
<keyword evidence="3" id="KW-0862">Zinc</keyword>
<evidence type="ECO:0000256" key="1">
    <source>
        <dbReference type="ARBA" id="ARBA00022723"/>
    </source>
</evidence>
<evidence type="ECO:0000313" key="6">
    <source>
        <dbReference type="EMBL" id="RYR04778.1"/>
    </source>
</evidence>
<dbReference type="EMBL" id="SDMP01000016">
    <property type="protein sequence ID" value="RYR04778.1"/>
    <property type="molecule type" value="Genomic_DNA"/>
</dbReference>
<gene>
    <name evidence="6" type="ORF">Ahy_B06g084555</name>
</gene>
<dbReference type="STRING" id="3818.A0A444YS86"/>
<feature type="domain" description="CHHC U11-48K-type" evidence="5">
    <location>
        <begin position="196"/>
        <end position="223"/>
    </location>
</feature>
<protein>
    <recommendedName>
        <fullName evidence="5">CHHC U11-48K-type domain-containing protein</fullName>
    </recommendedName>
</protein>
<dbReference type="PROSITE" id="PS51800">
    <property type="entry name" value="ZF_CHHC_U11_48K"/>
    <property type="match status" value="1"/>
</dbReference>
<accession>A0A444YS86</accession>
<reference evidence="6 7" key="1">
    <citation type="submission" date="2019-01" db="EMBL/GenBank/DDBJ databases">
        <title>Sequencing of cultivated peanut Arachis hypogaea provides insights into genome evolution and oil improvement.</title>
        <authorList>
            <person name="Chen X."/>
        </authorList>
    </citation>
    <scope>NUCLEOTIDE SEQUENCE [LARGE SCALE GENOMIC DNA]</scope>
    <source>
        <strain evidence="7">cv. Fuhuasheng</strain>
        <tissue evidence="6">Leaves</tissue>
    </source>
</reference>
<evidence type="ECO:0000259" key="5">
    <source>
        <dbReference type="PROSITE" id="PS51800"/>
    </source>
</evidence>
<proteinExistence type="predicted"/>
<dbReference type="Pfam" id="PF05253">
    <property type="entry name" value="zf-U11-48K"/>
    <property type="match status" value="1"/>
</dbReference>
<dbReference type="InterPro" id="IPR022776">
    <property type="entry name" value="TRM13/UPF0224_CHHC_Znf_dom"/>
</dbReference>
<dbReference type="Proteomes" id="UP000289738">
    <property type="component" value="Chromosome B06"/>
</dbReference>
<evidence type="ECO:0000256" key="2">
    <source>
        <dbReference type="ARBA" id="ARBA00022771"/>
    </source>
</evidence>
<organism evidence="6 7">
    <name type="scientific">Arachis hypogaea</name>
    <name type="common">Peanut</name>
    <dbReference type="NCBI Taxonomy" id="3818"/>
    <lineage>
        <taxon>Eukaryota</taxon>
        <taxon>Viridiplantae</taxon>
        <taxon>Streptophyta</taxon>
        <taxon>Embryophyta</taxon>
        <taxon>Tracheophyta</taxon>
        <taxon>Spermatophyta</taxon>
        <taxon>Magnoliopsida</taxon>
        <taxon>eudicotyledons</taxon>
        <taxon>Gunneridae</taxon>
        <taxon>Pentapetalae</taxon>
        <taxon>rosids</taxon>
        <taxon>fabids</taxon>
        <taxon>Fabales</taxon>
        <taxon>Fabaceae</taxon>
        <taxon>Papilionoideae</taxon>
        <taxon>50 kb inversion clade</taxon>
        <taxon>dalbergioids sensu lato</taxon>
        <taxon>Dalbergieae</taxon>
        <taxon>Pterocarpus clade</taxon>
        <taxon>Arachis</taxon>
    </lineage>
</organism>
<comment type="caution">
    <text evidence="6">The sequence shown here is derived from an EMBL/GenBank/DDBJ whole genome shotgun (WGS) entry which is preliminary data.</text>
</comment>
<keyword evidence="7" id="KW-1185">Reference proteome</keyword>
<sequence length="345" mass="37935">MSHAKLSSHEAALREEPYNAGPVECPLLYAGEAVRTQTDASLGPQGAIRYTRTTTTEQRYHTHQDVHVTLQALYIEQLRPRLLFTGGDLSPAWRQRSTRLLLPRRRVVQATSGLCNASSTTPPAWCQSLACTPRHHSPSVLPGSSTARNGEVGHCPHPSPTPSSASNHLPATFTSLNSLLSLSNTALQVTPPSPKLITCPFNPNHLLPPDSLFHHHLCCPSFPCPIPLPLHSPAYPNILYSLPNRILSLLRAVLGLGFAKEHDLVPWIIASSPRYGVVINSPMQKETVFVMAHMRSWKKESTFFKKAKKLFIVDVLHTCAPFDGARIGVLVYRFVPKGLIAPSEV</sequence>
<keyword evidence="1" id="KW-0479">Metal-binding</keyword>
<keyword evidence="2" id="KW-0863">Zinc-finger</keyword>
<evidence type="ECO:0000256" key="3">
    <source>
        <dbReference type="ARBA" id="ARBA00022833"/>
    </source>
</evidence>